<accession>A0AA89AXQ6</accession>
<dbReference type="PANTHER" id="PTHR11014">
    <property type="entry name" value="PEPTIDASE M20 FAMILY MEMBER"/>
    <property type="match status" value="1"/>
</dbReference>
<keyword evidence="3" id="KW-1185">Reference proteome</keyword>
<dbReference type="PANTHER" id="PTHR11014:SF119">
    <property type="entry name" value="IAA-AMINO ACID HYDROLASE ILR1-LIKE 1"/>
    <property type="match status" value="1"/>
</dbReference>
<proteinExistence type="predicted"/>
<dbReference type="EMBL" id="JAVXUP010000936">
    <property type="protein sequence ID" value="KAK3018448.1"/>
    <property type="molecule type" value="Genomic_DNA"/>
</dbReference>
<comment type="caution">
    <text evidence="2">The sequence shown here is derived from an EMBL/GenBank/DDBJ whole genome shotgun (WGS) entry which is preliminary data.</text>
</comment>
<sequence>MDLIKWVCLTFSFFMFLPVPICSTSVLNKGLAEIPLNSLNLARRPEILEWMVGIRRTIHENPELGFEEFETCKLIRAELDKLGIPYKHPVAVTGVVGFIGTGKPPFVAIRADMDALAMQKIFL</sequence>
<keyword evidence="1" id="KW-0732">Signal</keyword>
<name>A0AA89AXQ6_9ASTE</name>
<dbReference type="SUPFAM" id="SSF53187">
    <property type="entry name" value="Zn-dependent exopeptidases"/>
    <property type="match status" value="1"/>
</dbReference>
<dbReference type="InterPro" id="IPR017439">
    <property type="entry name" value="Amidohydrolase"/>
</dbReference>
<dbReference type="GO" id="GO:0009850">
    <property type="term" value="P:auxin metabolic process"/>
    <property type="evidence" value="ECO:0007669"/>
    <property type="project" value="TreeGrafter"/>
</dbReference>
<evidence type="ECO:0000256" key="1">
    <source>
        <dbReference type="SAM" id="SignalP"/>
    </source>
</evidence>
<dbReference type="AlphaFoldDB" id="A0AA89AXQ6"/>
<evidence type="ECO:0000313" key="2">
    <source>
        <dbReference type="EMBL" id="KAK3018448.1"/>
    </source>
</evidence>
<dbReference type="GO" id="GO:0010179">
    <property type="term" value="F:IAA-Ala conjugate hydrolase activity"/>
    <property type="evidence" value="ECO:0007669"/>
    <property type="project" value="TreeGrafter"/>
</dbReference>
<feature type="signal peptide" evidence="1">
    <location>
        <begin position="1"/>
        <end position="23"/>
    </location>
</feature>
<dbReference type="Proteomes" id="UP001188597">
    <property type="component" value="Unassembled WGS sequence"/>
</dbReference>
<reference evidence="2" key="1">
    <citation type="submission" date="2022-12" db="EMBL/GenBank/DDBJ databases">
        <title>Draft genome assemblies for two species of Escallonia (Escalloniales).</title>
        <authorList>
            <person name="Chanderbali A."/>
            <person name="Dervinis C."/>
            <person name="Anghel I."/>
            <person name="Soltis D."/>
            <person name="Soltis P."/>
            <person name="Zapata F."/>
        </authorList>
    </citation>
    <scope>NUCLEOTIDE SEQUENCE</scope>
    <source>
        <strain evidence="2">UCBG64.0493</strain>
        <tissue evidence="2">Leaf</tissue>
    </source>
</reference>
<dbReference type="GO" id="GO:0005783">
    <property type="term" value="C:endoplasmic reticulum"/>
    <property type="evidence" value="ECO:0007669"/>
    <property type="project" value="TreeGrafter"/>
</dbReference>
<gene>
    <name evidence="2" type="ORF">RJ639_004265</name>
</gene>
<dbReference type="Gene3D" id="3.40.630.10">
    <property type="entry name" value="Zn peptidases"/>
    <property type="match status" value="1"/>
</dbReference>
<evidence type="ECO:0000313" key="3">
    <source>
        <dbReference type="Proteomes" id="UP001188597"/>
    </source>
</evidence>
<feature type="chain" id="PRO_5041710264" evidence="1">
    <location>
        <begin position="24"/>
        <end position="123"/>
    </location>
</feature>
<organism evidence="2 3">
    <name type="scientific">Escallonia herrerae</name>
    <dbReference type="NCBI Taxonomy" id="1293975"/>
    <lineage>
        <taxon>Eukaryota</taxon>
        <taxon>Viridiplantae</taxon>
        <taxon>Streptophyta</taxon>
        <taxon>Embryophyta</taxon>
        <taxon>Tracheophyta</taxon>
        <taxon>Spermatophyta</taxon>
        <taxon>Magnoliopsida</taxon>
        <taxon>eudicotyledons</taxon>
        <taxon>Gunneridae</taxon>
        <taxon>Pentapetalae</taxon>
        <taxon>asterids</taxon>
        <taxon>campanulids</taxon>
        <taxon>Escalloniales</taxon>
        <taxon>Escalloniaceae</taxon>
        <taxon>Escallonia</taxon>
    </lineage>
</organism>
<protein>
    <submittedName>
        <fullName evidence="2">Uncharacterized protein</fullName>
    </submittedName>
</protein>